<dbReference type="EMBL" id="UINC01001066">
    <property type="protein sequence ID" value="SUZ69596.1"/>
    <property type="molecule type" value="Genomic_DNA"/>
</dbReference>
<name>A0A381PRB7_9ZZZZ</name>
<gene>
    <name evidence="3" type="ORF">METZ01_LOCUS22450</name>
</gene>
<feature type="transmembrane region" description="Helical" evidence="1">
    <location>
        <begin position="37"/>
        <end position="57"/>
    </location>
</feature>
<proteinExistence type="predicted"/>
<accession>A0A381PRB7</accession>
<evidence type="ECO:0000259" key="2">
    <source>
        <dbReference type="Pfam" id="PF00892"/>
    </source>
</evidence>
<feature type="transmembrane region" description="Helical" evidence="1">
    <location>
        <begin position="148"/>
        <end position="173"/>
    </location>
</feature>
<dbReference type="GO" id="GO:0016020">
    <property type="term" value="C:membrane"/>
    <property type="evidence" value="ECO:0007669"/>
    <property type="project" value="InterPro"/>
</dbReference>
<feature type="transmembrane region" description="Helical" evidence="1">
    <location>
        <begin position="244"/>
        <end position="265"/>
    </location>
</feature>
<evidence type="ECO:0000313" key="3">
    <source>
        <dbReference type="EMBL" id="SUZ69596.1"/>
    </source>
</evidence>
<feature type="transmembrane region" description="Helical" evidence="1">
    <location>
        <begin position="12"/>
        <end position="31"/>
    </location>
</feature>
<feature type="transmembrane region" description="Helical" evidence="1">
    <location>
        <begin position="216"/>
        <end position="237"/>
    </location>
</feature>
<feature type="transmembrane region" description="Helical" evidence="1">
    <location>
        <begin position="124"/>
        <end position="142"/>
    </location>
</feature>
<protein>
    <recommendedName>
        <fullName evidence="2">EamA domain-containing protein</fullName>
    </recommendedName>
</protein>
<dbReference type="Pfam" id="PF00892">
    <property type="entry name" value="EamA"/>
    <property type="match status" value="2"/>
</dbReference>
<feature type="transmembrane region" description="Helical" evidence="1">
    <location>
        <begin position="271"/>
        <end position="288"/>
    </location>
</feature>
<feature type="domain" description="EamA" evidence="2">
    <location>
        <begin position="156"/>
        <end position="288"/>
    </location>
</feature>
<feature type="transmembrane region" description="Helical" evidence="1">
    <location>
        <begin position="92"/>
        <end position="112"/>
    </location>
</feature>
<reference evidence="3" key="1">
    <citation type="submission" date="2018-05" db="EMBL/GenBank/DDBJ databases">
        <authorList>
            <person name="Lanie J.A."/>
            <person name="Ng W.-L."/>
            <person name="Kazmierczak K.M."/>
            <person name="Andrzejewski T.M."/>
            <person name="Davidsen T.M."/>
            <person name="Wayne K.J."/>
            <person name="Tettelin H."/>
            <person name="Glass J.I."/>
            <person name="Rusch D."/>
            <person name="Podicherti R."/>
            <person name="Tsui H.-C.T."/>
            <person name="Winkler M.E."/>
        </authorList>
    </citation>
    <scope>NUCLEOTIDE SEQUENCE</scope>
</reference>
<evidence type="ECO:0000256" key="1">
    <source>
        <dbReference type="SAM" id="Phobius"/>
    </source>
</evidence>
<feature type="transmembrane region" description="Helical" evidence="1">
    <location>
        <begin position="185"/>
        <end position="204"/>
    </location>
</feature>
<keyword evidence="1" id="KW-0472">Membrane</keyword>
<dbReference type="InterPro" id="IPR000620">
    <property type="entry name" value="EamA_dom"/>
</dbReference>
<organism evidence="3">
    <name type="scientific">marine metagenome</name>
    <dbReference type="NCBI Taxonomy" id="408172"/>
    <lineage>
        <taxon>unclassified sequences</taxon>
        <taxon>metagenomes</taxon>
        <taxon>ecological metagenomes</taxon>
    </lineage>
</organism>
<dbReference type="PANTHER" id="PTHR22911">
    <property type="entry name" value="ACYL-MALONYL CONDENSING ENZYME-RELATED"/>
    <property type="match status" value="1"/>
</dbReference>
<dbReference type="InterPro" id="IPR037185">
    <property type="entry name" value="EmrE-like"/>
</dbReference>
<dbReference type="Gene3D" id="1.10.3730.20">
    <property type="match status" value="1"/>
</dbReference>
<feature type="domain" description="EamA" evidence="2">
    <location>
        <begin position="10"/>
        <end position="140"/>
    </location>
</feature>
<dbReference type="SUPFAM" id="SSF103481">
    <property type="entry name" value="Multidrug resistance efflux transporter EmrE"/>
    <property type="match status" value="2"/>
</dbReference>
<sequence>MSASASHRNGVISVLVALPFVSMTGLFGKFLTLSPLLIVQGRTIFAFGTLLIALFVMRKNIFFRDYREWLWLMVSGTILGVHWIAFFEAIQVSTVAIGLLSFASYPLFTTLLEPFFFKEVLRRKNVIAALIVICGLVMMATSSEDPNVIISGSVIKGLLWGLGAGLGFAVLTLLNRGHVRNHSPLLLTCWQNGFAALVLLPWSLSESWIISGRDWGLLFILGVICTVGGHTLLINGLRHVQAQVASLLIAGLEPVFAIVFALFLLGEIPSLQTLLGGLLIVGTTFLVTRRAN</sequence>
<keyword evidence="1" id="KW-0812">Transmembrane</keyword>
<feature type="transmembrane region" description="Helical" evidence="1">
    <location>
        <begin position="69"/>
        <end position="86"/>
    </location>
</feature>
<dbReference type="AlphaFoldDB" id="A0A381PRB7"/>
<keyword evidence="1" id="KW-1133">Transmembrane helix</keyword>